<reference evidence="2 3" key="1">
    <citation type="journal article" date="2016" name="Mol. Biol. Evol.">
        <title>Comparative Genomics of Early-Diverging Mushroom-Forming Fungi Provides Insights into the Origins of Lignocellulose Decay Capabilities.</title>
        <authorList>
            <person name="Nagy L.G."/>
            <person name="Riley R."/>
            <person name="Tritt A."/>
            <person name="Adam C."/>
            <person name="Daum C."/>
            <person name="Floudas D."/>
            <person name="Sun H."/>
            <person name="Yadav J.S."/>
            <person name="Pangilinan J."/>
            <person name="Larsson K.H."/>
            <person name="Matsuura K."/>
            <person name="Barry K."/>
            <person name="Labutti K."/>
            <person name="Kuo R."/>
            <person name="Ohm R.A."/>
            <person name="Bhattacharya S.S."/>
            <person name="Shirouzu T."/>
            <person name="Yoshinaga Y."/>
            <person name="Martin F.M."/>
            <person name="Grigoriev I.V."/>
            <person name="Hibbett D.S."/>
        </authorList>
    </citation>
    <scope>NUCLEOTIDE SEQUENCE [LARGE SCALE GENOMIC DNA]</scope>
    <source>
        <strain evidence="2 3">HHB10207 ss-3</strain>
    </source>
</reference>
<feature type="region of interest" description="Disordered" evidence="1">
    <location>
        <begin position="91"/>
        <end position="125"/>
    </location>
</feature>
<dbReference type="OrthoDB" id="2241241at2759"/>
<dbReference type="STRING" id="1314776.A0A166DIB3"/>
<dbReference type="EMBL" id="KV428061">
    <property type="protein sequence ID" value="KZT38552.1"/>
    <property type="molecule type" value="Genomic_DNA"/>
</dbReference>
<organism evidence="2 3">
    <name type="scientific">Sistotremastrum suecicum HHB10207 ss-3</name>
    <dbReference type="NCBI Taxonomy" id="1314776"/>
    <lineage>
        <taxon>Eukaryota</taxon>
        <taxon>Fungi</taxon>
        <taxon>Dikarya</taxon>
        <taxon>Basidiomycota</taxon>
        <taxon>Agaricomycotina</taxon>
        <taxon>Agaricomycetes</taxon>
        <taxon>Sistotremastrales</taxon>
        <taxon>Sistotremastraceae</taxon>
        <taxon>Sistotremastrum</taxon>
    </lineage>
</organism>
<name>A0A166DIB3_9AGAM</name>
<protein>
    <submittedName>
        <fullName evidence="2">Uncharacterized protein</fullName>
    </submittedName>
</protein>
<evidence type="ECO:0000256" key="1">
    <source>
        <dbReference type="SAM" id="MobiDB-lite"/>
    </source>
</evidence>
<feature type="compositionally biased region" description="Basic and acidic residues" evidence="1">
    <location>
        <begin position="110"/>
        <end position="125"/>
    </location>
</feature>
<proteinExistence type="predicted"/>
<keyword evidence="3" id="KW-1185">Reference proteome</keyword>
<evidence type="ECO:0000313" key="2">
    <source>
        <dbReference type="EMBL" id="KZT38552.1"/>
    </source>
</evidence>
<accession>A0A166DIB3</accession>
<gene>
    <name evidence="2" type="ORF">SISSUDRAFT_730292</name>
</gene>
<feature type="compositionally biased region" description="Acidic residues" evidence="1">
    <location>
        <begin position="94"/>
        <end position="109"/>
    </location>
</feature>
<dbReference type="AlphaFoldDB" id="A0A166DIB3"/>
<evidence type="ECO:0000313" key="3">
    <source>
        <dbReference type="Proteomes" id="UP000076798"/>
    </source>
</evidence>
<dbReference type="Proteomes" id="UP000076798">
    <property type="component" value="Unassembled WGS sequence"/>
</dbReference>
<sequence length="125" mass="13874">MPHQLSIHLPFLNDTERAKIFGSITDAAARPLSDPVRMGTIAAYSETMKIMLITATLTSIVPIVVSCWMPNWYLGDGQNAVDLRDVRGERVDTAEGEVELDGEEEDDEGGREGERRGDVERGRTR</sequence>